<comment type="caution">
    <text evidence="2">The sequence shown here is derived from an EMBL/GenBank/DDBJ whole genome shotgun (WGS) entry which is preliminary data.</text>
</comment>
<dbReference type="AlphaFoldDB" id="A0A2U2I4T9"/>
<dbReference type="RefSeq" id="WP_106756530.1">
    <property type="nucleotide sequence ID" value="NZ_PXWF02000074.1"/>
</dbReference>
<dbReference type="GO" id="GO:0008902">
    <property type="term" value="F:hydroxymethylpyrimidine kinase activity"/>
    <property type="evidence" value="ECO:0007669"/>
    <property type="project" value="TreeGrafter"/>
</dbReference>
<dbReference type="GO" id="GO:0008972">
    <property type="term" value="F:phosphomethylpyrimidine kinase activity"/>
    <property type="evidence" value="ECO:0007669"/>
    <property type="project" value="TreeGrafter"/>
</dbReference>
<feature type="domain" description="Pyridoxamine kinase/Phosphomethylpyrimidine kinase" evidence="1">
    <location>
        <begin position="16"/>
        <end position="261"/>
    </location>
</feature>
<dbReference type="Proteomes" id="UP000241421">
    <property type="component" value="Unassembled WGS sequence"/>
</dbReference>
<evidence type="ECO:0000313" key="3">
    <source>
        <dbReference type="Proteomes" id="UP000241421"/>
    </source>
</evidence>
<evidence type="ECO:0000313" key="2">
    <source>
        <dbReference type="EMBL" id="PWF54669.1"/>
    </source>
</evidence>
<dbReference type="PANTHER" id="PTHR20858">
    <property type="entry name" value="PHOSPHOMETHYLPYRIMIDINE KINASE"/>
    <property type="match status" value="1"/>
</dbReference>
<dbReference type="InterPro" id="IPR029056">
    <property type="entry name" value="Ribokinase-like"/>
</dbReference>
<gene>
    <name evidence="2" type="ORF">C7C56_005795</name>
</gene>
<sequence>MQIQTSPLILTFGLSDPLGATGIQADLAAFAALGCHGLSVTTGLLIADTLRIEGCQEIDADFIVDQARVLLEDMTVAAIKVGPLTNIEQASAIAEIISDYPDVPVVLDPFLSRLPDSGLADDDMLMAIRQILVPQASVLLLSQVELARMAETWREGGTDMLAADVAELTDMGCEHVLVTGTGAAGSGAGATLSNSVYDEDGLVVTHSWQHLPGPFIGAGSTMSAALAACLALGMEKDAALEAAQQYTAGALAHAQRFGMGKLIPNKFFNLLPQTVALMSHITTETDSRHDN</sequence>
<evidence type="ECO:0000259" key="1">
    <source>
        <dbReference type="Pfam" id="PF08543"/>
    </source>
</evidence>
<protein>
    <submittedName>
        <fullName evidence="2">Hydroxymethylpyrimidine/phosphomethylpyrimidine kinase</fullName>
    </submittedName>
</protein>
<keyword evidence="2" id="KW-0808">Transferase</keyword>
<reference evidence="2 3" key="1">
    <citation type="submission" date="2018-04" db="EMBL/GenBank/DDBJ databases">
        <title>Massilia violaceinigra sp. nov., a novel purple-pigmented bacterium isolated from Tianshan glacier, Xinjiang, China.</title>
        <authorList>
            <person name="Wang H."/>
        </authorList>
    </citation>
    <scope>NUCLEOTIDE SEQUENCE [LARGE SCALE GENOMIC DNA]</scope>
    <source>
        <strain evidence="2 3">B448-2</strain>
    </source>
</reference>
<dbReference type="GO" id="GO:0005829">
    <property type="term" value="C:cytosol"/>
    <property type="evidence" value="ECO:0007669"/>
    <property type="project" value="TreeGrafter"/>
</dbReference>
<dbReference type="GO" id="GO:0009228">
    <property type="term" value="P:thiamine biosynthetic process"/>
    <property type="evidence" value="ECO:0007669"/>
    <property type="project" value="TreeGrafter"/>
</dbReference>
<keyword evidence="3" id="KW-1185">Reference proteome</keyword>
<dbReference type="Pfam" id="PF08543">
    <property type="entry name" value="Phos_pyr_kin"/>
    <property type="match status" value="1"/>
</dbReference>
<dbReference type="Gene3D" id="3.40.1190.20">
    <property type="match status" value="1"/>
</dbReference>
<accession>A0A2U2I4T9</accession>
<organism evidence="2 3">
    <name type="scientific">Massilia glaciei</name>
    <dbReference type="NCBI Taxonomy" id="1524097"/>
    <lineage>
        <taxon>Bacteria</taxon>
        <taxon>Pseudomonadati</taxon>
        <taxon>Pseudomonadota</taxon>
        <taxon>Betaproteobacteria</taxon>
        <taxon>Burkholderiales</taxon>
        <taxon>Oxalobacteraceae</taxon>
        <taxon>Telluria group</taxon>
        <taxon>Massilia</taxon>
    </lineage>
</organism>
<dbReference type="SUPFAM" id="SSF53613">
    <property type="entry name" value="Ribokinase-like"/>
    <property type="match status" value="1"/>
</dbReference>
<proteinExistence type="predicted"/>
<dbReference type="OrthoDB" id="9810880at2"/>
<keyword evidence="2" id="KW-0418">Kinase</keyword>
<dbReference type="EMBL" id="PXWF02000074">
    <property type="protein sequence ID" value="PWF54669.1"/>
    <property type="molecule type" value="Genomic_DNA"/>
</dbReference>
<dbReference type="UniPathway" id="UPA00060">
    <property type="reaction ID" value="UER00138"/>
</dbReference>
<dbReference type="PANTHER" id="PTHR20858:SF17">
    <property type="entry name" value="HYDROXYMETHYLPYRIMIDINE_PHOSPHOMETHYLPYRIMIDINE KINASE THI20-RELATED"/>
    <property type="match status" value="1"/>
</dbReference>
<dbReference type="InterPro" id="IPR013749">
    <property type="entry name" value="PM/HMP-P_kinase-1"/>
</dbReference>
<dbReference type="GO" id="GO:0009229">
    <property type="term" value="P:thiamine diphosphate biosynthetic process"/>
    <property type="evidence" value="ECO:0007669"/>
    <property type="project" value="UniProtKB-UniPathway"/>
</dbReference>
<name>A0A2U2I4T9_9BURK</name>